<evidence type="ECO:0000259" key="2">
    <source>
        <dbReference type="SMART" id="SM00943"/>
    </source>
</evidence>
<dbReference type="EMBL" id="JAOVZR010000001">
    <property type="protein sequence ID" value="MCY0148329.1"/>
    <property type="molecule type" value="Genomic_DNA"/>
</dbReference>
<reference evidence="3" key="1">
    <citation type="submission" date="2022-10" db="EMBL/GenBank/DDBJ databases">
        <title>Hoeflea sp. G2-23, isolated from marine algae.</title>
        <authorList>
            <person name="Kristyanto S."/>
            <person name="Kim J.M."/>
            <person name="Jeon C.O."/>
        </authorList>
    </citation>
    <scope>NUCLEOTIDE SEQUENCE</scope>
    <source>
        <strain evidence="3">G2-23</strain>
    </source>
</reference>
<accession>A0ABT3Z969</accession>
<keyword evidence="4" id="KW-1185">Reference proteome</keyword>
<dbReference type="InterPro" id="IPR015330">
    <property type="entry name" value="DNA_primase/pol_bifunc_N"/>
</dbReference>
<dbReference type="Pfam" id="PF09250">
    <property type="entry name" value="Prim-Pol"/>
    <property type="match status" value="1"/>
</dbReference>
<gene>
    <name evidence="3" type="ORF">OEG84_11555</name>
</gene>
<evidence type="ECO:0000313" key="3">
    <source>
        <dbReference type="EMBL" id="MCY0148329.1"/>
    </source>
</evidence>
<dbReference type="Proteomes" id="UP001073227">
    <property type="component" value="Unassembled WGS sequence"/>
</dbReference>
<feature type="region of interest" description="Disordered" evidence="1">
    <location>
        <begin position="361"/>
        <end position="382"/>
    </location>
</feature>
<organism evidence="3 4">
    <name type="scientific">Hoeflea algicola</name>
    <dbReference type="NCBI Taxonomy" id="2983763"/>
    <lineage>
        <taxon>Bacteria</taxon>
        <taxon>Pseudomonadati</taxon>
        <taxon>Pseudomonadota</taxon>
        <taxon>Alphaproteobacteria</taxon>
        <taxon>Hyphomicrobiales</taxon>
        <taxon>Rhizobiaceae</taxon>
        <taxon>Hoeflea</taxon>
    </lineage>
</organism>
<evidence type="ECO:0000256" key="1">
    <source>
        <dbReference type="SAM" id="MobiDB-lite"/>
    </source>
</evidence>
<name>A0ABT3Z969_9HYPH</name>
<evidence type="ECO:0000313" key="4">
    <source>
        <dbReference type="Proteomes" id="UP001073227"/>
    </source>
</evidence>
<sequence length="382" mass="43024">MTENPFKKLLDLGFTRLVPIIPPNAPISERSNLFKRIEKGDDARGKVPGIRWPDGSWSGYDFVSSEEIHADKWHEMGANVGIKTGQGLVGIDADTKTLEHAKIIKELIEAKFGHLPVRIGDFPKALYLVKTDTDFSYARIEFGERNDKGLLQDRVEILAEGKQFVAIGTHPKTMKPYRWPKGIPNLDGVPFISGKDLLNLLEELRPLLPAASKVSQEGSGADVDQESLRGNIEIIAKAVKATPNTSNHFPTRESYRDFGYAIKAAAGPEHEAEALELFMDWCDRWVDGQNEPEIVVADWNRMKPPFRRGASFIYEQATKYGMDFDAGEAVADKWFEKIQAPYSPKSCQKLLRNRSRNSPFWISTQPPTARSRAAPRRWSRVC</sequence>
<comment type="caution">
    <text evidence="3">The sequence shown here is derived from an EMBL/GenBank/DDBJ whole genome shotgun (WGS) entry which is preliminary data.</text>
</comment>
<feature type="compositionally biased region" description="Basic residues" evidence="1">
    <location>
        <begin position="373"/>
        <end position="382"/>
    </location>
</feature>
<protein>
    <submittedName>
        <fullName evidence="3">Bifunctional DNA primase/polymerase</fullName>
    </submittedName>
</protein>
<dbReference type="RefSeq" id="WP_267653900.1">
    <property type="nucleotide sequence ID" value="NZ_JAOVZR010000001.1"/>
</dbReference>
<feature type="domain" description="DNA primase/polymerase bifunctional N-terminal" evidence="2">
    <location>
        <begin position="6"/>
        <end position="192"/>
    </location>
</feature>
<dbReference type="SMART" id="SM00943">
    <property type="entry name" value="Prim-Pol"/>
    <property type="match status" value="1"/>
</dbReference>
<proteinExistence type="predicted"/>